<dbReference type="InterPro" id="IPR032854">
    <property type="entry name" value="ALKBH3"/>
</dbReference>
<dbReference type="PANTHER" id="PTHR31212:SF4">
    <property type="entry name" value="ALPHA-KETOGLUTARATE-DEPENDENT DIOXYGENASE ALKB HOMOLOG 3"/>
    <property type="match status" value="1"/>
</dbReference>
<feature type="region of interest" description="Disordered" evidence="1">
    <location>
        <begin position="330"/>
        <end position="350"/>
    </location>
</feature>
<sequence length="374" mass="40818">MKRKARQVPILQALACGAAARQVVDLEEASKEESHAKSLSADAEDPSREKATPEQIANAATSCPALVSWPLHRLPAQPATVRTVRVGETGRAVSVSDQELAAIAPVQLIRHALPHELADQLLDSLLQESDSWKASSWIVHGNQFTTPRTSAIYEFAAGGPSSSEDGFGKEESRTRCEPSATLDRAADLVQNLVRERRPFANWAPTLALGNRYENGRACVGWHSDFLNSLGPRPIIVGLSLGSCRRFCLRRSTAPDSPRDASKTIVASIPMPHNTVVIMWDDCQEEWQHSVPRQADSTVEKHAVAGLVRLSLTFRMSRPELAQHRKSCHCGRPSALKSKEGATRESQAGDFNEGMPTGRYYLACCPMGTSKQSHG</sequence>
<dbReference type="InterPro" id="IPR037151">
    <property type="entry name" value="AlkB-like_sf"/>
</dbReference>
<dbReference type="PROSITE" id="PS51471">
    <property type="entry name" value="FE2OG_OXY"/>
    <property type="match status" value="1"/>
</dbReference>
<feature type="region of interest" description="Disordered" evidence="1">
    <location>
        <begin position="27"/>
        <end position="56"/>
    </location>
</feature>
<dbReference type="Pfam" id="PF13532">
    <property type="entry name" value="2OG-FeII_Oxy_2"/>
    <property type="match status" value="1"/>
</dbReference>
<dbReference type="OMA" id="IDPHPLA"/>
<accession>A0A1Q9DYK9</accession>
<dbReference type="SUPFAM" id="SSF51197">
    <property type="entry name" value="Clavaminate synthase-like"/>
    <property type="match status" value="1"/>
</dbReference>
<reference evidence="3 4" key="1">
    <citation type="submission" date="2016-02" db="EMBL/GenBank/DDBJ databases">
        <title>Genome analysis of coral dinoflagellate symbionts highlights evolutionary adaptations to a symbiotic lifestyle.</title>
        <authorList>
            <person name="Aranda M."/>
            <person name="Li Y."/>
            <person name="Liew Y.J."/>
            <person name="Baumgarten S."/>
            <person name="Simakov O."/>
            <person name="Wilson M."/>
            <person name="Piel J."/>
            <person name="Ashoor H."/>
            <person name="Bougouffa S."/>
            <person name="Bajic V.B."/>
            <person name="Ryu T."/>
            <person name="Ravasi T."/>
            <person name="Bayer T."/>
            <person name="Micklem G."/>
            <person name="Kim H."/>
            <person name="Bhak J."/>
            <person name="Lajeunesse T.C."/>
            <person name="Voolstra C.R."/>
        </authorList>
    </citation>
    <scope>NUCLEOTIDE SEQUENCE [LARGE SCALE GENOMIC DNA]</scope>
    <source>
        <strain evidence="3 4">CCMP2467</strain>
    </source>
</reference>
<dbReference type="Proteomes" id="UP000186817">
    <property type="component" value="Unassembled WGS sequence"/>
</dbReference>
<evidence type="ECO:0000256" key="1">
    <source>
        <dbReference type="SAM" id="MobiDB-lite"/>
    </source>
</evidence>
<gene>
    <name evidence="3" type="primary">ALKBH3</name>
    <name evidence="3" type="ORF">AK812_SmicGene17079</name>
</gene>
<dbReference type="PANTHER" id="PTHR31212">
    <property type="entry name" value="ALPHA-KETOGLUTARATE-DEPENDENT DIOXYGENASE ALKB HOMOLOG 3"/>
    <property type="match status" value="1"/>
</dbReference>
<evidence type="ECO:0000313" key="4">
    <source>
        <dbReference type="Proteomes" id="UP000186817"/>
    </source>
</evidence>
<name>A0A1Q9DYK9_SYMMI</name>
<protein>
    <submittedName>
        <fullName evidence="3">Alpha-ketoglutarate-dependent dioxygenase alkB-like 3</fullName>
    </submittedName>
</protein>
<comment type="caution">
    <text evidence="3">The sequence shown here is derived from an EMBL/GenBank/DDBJ whole genome shotgun (WGS) entry which is preliminary data.</text>
</comment>
<dbReference type="EMBL" id="LSRX01000333">
    <property type="protein sequence ID" value="OLQ00266.1"/>
    <property type="molecule type" value="Genomic_DNA"/>
</dbReference>
<dbReference type="OrthoDB" id="545910at2759"/>
<dbReference type="GO" id="GO:0006307">
    <property type="term" value="P:DNA alkylation repair"/>
    <property type="evidence" value="ECO:0007669"/>
    <property type="project" value="InterPro"/>
</dbReference>
<feature type="domain" description="Fe2OG dioxygenase" evidence="2">
    <location>
        <begin position="201"/>
        <end position="317"/>
    </location>
</feature>
<evidence type="ECO:0000313" key="3">
    <source>
        <dbReference type="EMBL" id="OLQ00266.1"/>
    </source>
</evidence>
<keyword evidence="3" id="KW-0560">Oxidoreductase</keyword>
<dbReference type="GO" id="GO:0051213">
    <property type="term" value="F:dioxygenase activity"/>
    <property type="evidence" value="ECO:0007669"/>
    <property type="project" value="UniProtKB-KW"/>
</dbReference>
<evidence type="ECO:0000259" key="2">
    <source>
        <dbReference type="PROSITE" id="PS51471"/>
    </source>
</evidence>
<dbReference type="Gene3D" id="2.60.120.590">
    <property type="entry name" value="Alpha-ketoglutarate-dependent dioxygenase AlkB-like"/>
    <property type="match status" value="1"/>
</dbReference>
<organism evidence="3 4">
    <name type="scientific">Symbiodinium microadriaticum</name>
    <name type="common">Dinoflagellate</name>
    <name type="synonym">Zooxanthella microadriatica</name>
    <dbReference type="NCBI Taxonomy" id="2951"/>
    <lineage>
        <taxon>Eukaryota</taxon>
        <taxon>Sar</taxon>
        <taxon>Alveolata</taxon>
        <taxon>Dinophyceae</taxon>
        <taxon>Suessiales</taxon>
        <taxon>Symbiodiniaceae</taxon>
        <taxon>Symbiodinium</taxon>
    </lineage>
</organism>
<keyword evidence="3" id="KW-0223">Dioxygenase</keyword>
<dbReference type="InterPro" id="IPR027450">
    <property type="entry name" value="AlkB-like"/>
</dbReference>
<keyword evidence="4" id="KW-1185">Reference proteome</keyword>
<dbReference type="AlphaFoldDB" id="A0A1Q9DYK9"/>
<dbReference type="InterPro" id="IPR005123">
    <property type="entry name" value="Oxoglu/Fe-dep_dioxygenase_dom"/>
</dbReference>
<proteinExistence type="predicted"/>